<gene>
    <name evidence="3" type="ORF">H8S07_08465</name>
</gene>
<keyword evidence="4" id="KW-1185">Reference proteome</keyword>
<accession>A0ABR7EXR0</accession>
<dbReference type="SMART" id="SM00635">
    <property type="entry name" value="BID_2"/>
    <property type="match status" value="2"/>
</dbReference>
<dbReference type="EMBL" id="JACOOY010000009">
    <property type="protein sequence ID" value="MBC5665310.1"/>
    <property type="molecule type" value="Genomic_DNA"/>
</dbReference>
<feature type="domain" description="BIG2" evidence="2">
    <location>
        <begin position="522"/>
        <end position="602"/>
    </location>
</feature>
<organism evidence="3 4">
    <name type="scientific">Dorea hominis</name>
    <dbReference type="NCBI Taxonomy" id="2763040"/>
    <lineage>
        <taxon>Bacteria</taxon>
        <taxon>Bacillati</taxon>
        <taxon>Bacillota</taxon>
        <taxon>Clostridia</taxon>
        <taxon>Lachnospirales</taxon>
        <taxon>Lachnospiraceae</taxon>
        <taxon>Dorea</taxon>
    </lineage>
</organism>
<name>A0ABR7EXR0_9FIRM</name>
<evidence type="ECO:0000313" key="4">
    <source>
        <dbReference type="Proteomes" id="UP000647235"/>
    </source>
</evidence>
<dbReference type="Proteomes" id="UP000647235">
    <property type="component" value="Unassembled WGS sequence"/>
</dbReference>
<feature type="domain" description="BIG2" evidence="2">
    <location>
        <begin position="434"/>
        <end position="516"/>
    </location>
</feature>
<dbReference type="RefSeq" id="WP_186855849.1">
    <property type="nucleotide sequence ID" value="NZ_JACOOY010000009.1"/>
</dbReference>
<dbReference type="Gene3D" id="2.60.40.1080">
    <property type="match status" value="2"/>
</dbReference>
<comment type="caution">
    <text evidence="3">The sequence shown here is derived from an EMBL/GenBank/DDBJ whole genome shotgun (WGS) entry which is preliminary data.</text>
</comment>
<feature type="signal peptide" evidence="1">
    <location>
        <begin position="1"/>
        <end position="21"/>
    </location>
</feature>
<dbReference type="InterPro" id="IPR003343">
    <property type="entry name" value="Big_2"/>
</dbReference>
<dbReference type="Pfam" id="PF02368">
    <property type="entry name" value="Big_2"/>
    <property type="match status" value="2"/>
</dbReference>
<evidence type="ECO:0000313" key="3">
    <source>
        <dbReference type="EMBL" id="MBC5665310.1"/>
    </source>
</evidence>
<dbReference type="SUPFAM" id="SSF49373">
    <property type="entry name" value="Invasin/intimin cell-adhesion fragments"/>
    <property type="match status" value="2"/>
</dbReference>
<reference evidence="3 4" key="1">
    <citation type="submission" date="2020-08" db="EMBL/GenBank/DDBJ databases">
        <title>Genome public.</title>
        <authorList>
            <person name="Liu C."/>
            <person name="Sun Q."/>
        </authorList>
    </citation>
    <scope>NUCLEOTIDE SEQUENCE [LARGE SCALE GENOMIC DNA]</scope>
    <source>
        <strain evidence="3 4">NSJ-36</strain>
    </source>
</reference>
<feature type="chain" id="PRO_5045596587" evidence="1">
    <location>
        <begin position="22"/>
        <end position="607"/>
    </location>
</feature>
<protein>
    <submittedName>
        <fullName evidence="3">Ig domain-containing protein</fullName>
    </submittedName>
</protein>
<keyword evidence="1" id="KW-0732">Signal</keyword>
<evidence type="ECO:0000256" key="1">
    <source>
        <dbReference type="SAM" id="SignalP"/>
    </source>
</evidence>
<dbReference type="InterPro" id="IPR008964">
    <property type="entry name" value="Invasin/intimin_cell_adhesion"/>
</dbReference>
<evidence type="ECO:0000259" key="2">
    <source>
        <dbReference type="SMART" id="SM00635"/>
    </source>
</evidence>
<proteinExistence type="predicted"/>
<sequence>MKGKKILTGLLCAAVVGDLVAGVAPGMMCGVSAASAQTSTEQKKVVQTTDELEQKRYNGVPGYQYKDIYATDRVTVKGIKVNEVVIASANPIVMRPMTKPVRFVIYNTTKQEKEGEVNVKNGVLPDLSLVNNNNYMIYAQDEEYRTPILYCWVKEGKIYNIKKNIQDNDGQMIYDYPEVDEFRMYKRDPNKVYDKLENDMRVGISLPVYYKNGTGFLKNVKLKLVSPVETLECTTGENGRLQTELLEDQNYMVVIENEQWDMDSFPLVAKDKSEYGAGRYAYNHSSCAKVDELRLVDKNETHHSDTILVSKSGDTSVTGINFKDMLLYEKSLSKDLVSELPNKDYEVLDISVVNPHRWERAKLAAGEFQVTRKVPEGKTVKNVYYLDGEKQLKKLAFENQKTKNGTDVQFTMHSLGMYPVVVEYGKASDLQTIKASKVQVTGASRDIVAGKKIQLKAKVSPAKATNKKVKWTTSNKKYATVTSAGKVTVNKAGAGKKVTIRATAVDGSKKSGSYTIRIRKHAVKKITLKASDTLKNGKAITVKATVKTTGKDANKQLVWNSSNSKYATVTAKGKVTAKKAGKGKTVKITAKATDGSGIKKTIKIKIK</sequence>